<gene>
    <name evidence="2" type="ORF">CDL12_09133</name>
</gene>
<comment type="caution">
    <text evidence="2">The sequence shown here is derived from an EMBL/GenBank/DDBJ whole genome shotgun (WGS) entry which is preliminary data.</text>
</comment>
<dbReference type="OrthoDB" id="1425037at2759"/>
<reference evidence="3" key="1">
    <citation type="journal article" date="2018" name="Gigascience">
        <title>Genome assembly of the Pink Ipe (Handroanthus impetiginosus, Bignoniaceae), a highly valued, ecologically keystone Neotropical timber forest tree.</title>
        <authorList>
            <person name="Silva-Junior O.B."/>
            <person name="Grattapaglia D."/>
            <person name="Novaes E."/>
            <person name="Collevatti R.G."/>
        </authorList>
    </citation>
    <scope>NUCLEOTIDE SEQUENCE [LARGE SCALE GENOMIC DNA]</scope>
    <source>
        <strain evidence="3">cv. UFG-1</strain>
    </source>
</reference>
<sequence>MVQGETINFLTSAIKHFFHTPIIHGPNEFNEFAREPSSLEIISECICTSRPDWIRNVYNELTGIPRSFFTNEAWDWMRFINARLFPSSHTSEINKDRTILLYAILTDVPLDIGSYIHNVIWKSVWGGLTINLYFSNLITALCQQEGIRNLPGDELI</sequence>
<organism evidence="2 3">
    <name type="scientific">Handroanthus impetiginosus</name>
    <dbReference type="NCBI Taxonomy" id="429701"/>
    <lineage>
        <taxon>Eukaryota</taxon>
        <taxon>Viridiplantae</taxon>
        <taxon>Streptophyta</taxon>
        <taxon>Embryophyta</taxon>
        <taxon>Tracheophyta</taxon>
        <taxon>Spermatophyta</taxon>
        <taxon>Magnoliopsida</taxon>
        <taxon>eudicotyledons</taxon>
        <taxon>Gunneridae</taxon>
        <taxon>Pentapetalae</taxon>
        <taxon>asterids</taxon>
        <taxon>lamiids</taxon>
        <taxon>Lamiales</taxon>
        <taxon>Bignoniaceae</taxon>
        <taxon>Crescentiina</taxon>
        <taxon>Tabebuia alliance</taxon>
        <taxon>Handroanthus</taxon>
    </lineage>
</organism>
<dbReference type="EMBL" id="NKXS01001503">
    <property type="protein sequence ID" value="PIN18203.1"/>
    <property type="molecule type" value="Genomic_DNA"/>
</dbReference>
<evidence type="ECO:0000313" key="2">
    <source>
        <dbReference type="EMBL" id="PIN18203.1"/>
    </source>
</evidence>
<evidence type="ECO:0000259" key="1">
    <source>
        <dbReference type="Pfam" id="PF20167"/>
    </source>
</evidence>
<dbReference type="InterPro" id="IPR046796">
    <property type="entry name" value="Transposase_32_dom"/>
</dbReference>
<dbReference type="Pfam" id="PF20167">
    <property type="entry name" value="Transposase_32"/>
    <property type="match status" value="1"/>
</dbReference>
<accession>A0A2G9HL94</accession>
<feature type="domain" description="Putative plant transposon protein" evidence="1">
    <location>
        <begin position="1"/>
        <end position="147"/>
    </location>
</feature>
<dbReference type="Proteomes" id="UP000231279">
    <property type="component" value="Unassembled WGS sequence"/>
</dbReference>
<protein>
    <recommendedName>
        <fullName evidence="1">Putative plant transposon protein domain-containing protein</fullName>
    </recommendedName>
</protein>
<keyword evidence="3" id="KW-1185">Reference proteome</keyword>
<proteinExistence type="predicted"/>
<name>A0A2G9HL94_9LAMI</name>
<dbReference type="AlphaFoldDB" id="A0A2G9HL94"/>
<evidence type="ECO:0000313" key="3">
    <source>
        <dbReference type="Proteomes" id="UP000231279"/>
    </source>
</evidence>